<reference evidence="3" key="2">
    <citation type="journal article" date="2017" name="Nat. Plants">
        <title>The Aegilops tauschii genome reveals multiple impacts of transposons.</title>
        <authorList>
            <person name="Zhao G."/>
            <person name="Zou C."/>
            <person name="Li K."/>
            <person name="Wang K."/>
            <person name="Li T."/>
            <person name="Gao L."/>
            <person name="Zhang X."/>
            <person name="Wang H."/>
            <person name="Yang Z."/>
            <person name="Liu X."/>
            <person name="Jiang W."/>
            <person name="Mao L."/>
            <person name="Kong X."/>
            <person name="Jiao Y."/>
            <person name="Jia J."/>
        </authorList>
    </citation>
    <scope>NUCLEOTIDE SEQUENCE [LARGE SCALE GENOMIC DNA]</scope>
    <source>
        <strain evidence="3">cv. AL8/78</strain>
    </source>
</reference>
<reference evidence="2" key="4">
    <citation type="submission" date="2019-03" db="UniProtKB">
        <authorList>
            <consortium name="EnsemblPlants"/>
        </authorList>
    </citation>
    <scope>IDENTIFICATION</scope>
</reference>
<reference evidence="2" key="5">
    <citation type="journal article" date="2021" name="G3 (Bethesda)">
        <title>Aegilops tauschii genome assembly Aet v5.0 features greater sequence contiguity and improved annotation.</title>
        <authorList>
            <person name="Wang L."/>
            <person name="Zhu T."/>
            <person name="Rodriguez J.C."/>
            <person name="Deal K.R."/>
            <person name="Dubcovsky J."/>
            <person name="McGuire P.E."/>
            <person name="Lux T."/>
            <person name="Spannagl M."/>
            <person name="Mayer K.F.X."/>
            <person name="Baldrich P."/>
            <person name="Meyers B.C."/>
            <person name="Huo N."/>
            <person name="Gu Y.Q."/>
            <person name="Zhou H."/>
            <person name="Devos K.M."/>
            <person name="Bennetzen J.L."/>
            <person name="Unver T."/>
            <person name="Budak H."/>
            <person name="Gulick P.J."/>
            <person name="Galiba G."/>
            <person name="Kalapos B."/>
            <person name="Nelson D.R."/>
            <person name="Li P."/>
            <person name="You F.M."/>
            <person name="Luo M.C."/>
            <person name="Dvorak J."/>
        </authorList>
    </citation>
    <scope>NUCLEOTIDE SEQUENCE [LARGE SCALE GENOMIC DNA]</scope>
    <source>
        <strain evidence="2">cv. AL8/78</strain>
    </source>
</reference>
<evidence type="ECO:0000313" key="2">
    <source>
        <dbReference type="EnsemblPlants" id="AET4Gv20263400.20"/>
    </source>
</evidence>
<keyword evidence="3" id="KW-1185">Reference proteome</keyword>
<evidence type="ECO:0000313" key="3">
    <source>
        <dbReference type="Proteomes" id="UP000015105"/>
    </source>
</evidence>
<dbReference type="Gramene" id="AET4Gv20263400.20">
    <property type="protein sequence ID" value="AET4Gv20263400.20"/>
    <property type="gene ID" value="AET4Gv20263400"/>
</dbReference>
<evidence type="ECO:0000256" key="1">
    <source>
        <dbReference type="SAM" id="Phobius"/>
    </source>
</evidence>
<dbReference type="AlphaFoldDB" id="A0A453HPL0"/>
<keyword evidence="1" id="KW-1133">Transmembrane helix</keyword>
<sequence length="137" mass="15160">MTPDCIVSLICYICYFFYVLLGFCKCSCAVVHIHPSQYPSHLDSTNSTLKKNKVNDIRGLQNLAKSLSAQGSVSWSSGGAWARIMEGLMAWGGGGGKQNHYRLIFGEKIGLKLRYIHIFSCELGGPPPRLAPMKLRH</sequence>
<accession>A0A453HPL0</accession>
<keyword evidence="1" id="KW-0812">Transmembrane</keyword>
<feature type="transmembrane region" description="Helical" evidence="1">
    <location>
        <begin position="6"/>
        <end position="24"/>
    </location>
</feature>
<dbReference type="EnsemblPlants" id="AET4Gv20263400.20">
    <property type="protein sequence ID" value="AET4Gv20263400.20"/>
    <property type="gene ID" value="AET4Gv20263400"/>
</dbReference>
<protein>
    <submittedName>
        <fullName evidence="2">Uncharacterized protein</fullName>
    </submittedName>
</protein>
<proteinExistence type="predicted"/>
<reference evidence="3" key="1">
    <citation type="journal article" date="2014" name="Science">
        <title>Ancient hybridizations among the ancestral genomes of bread wheat.</title>
        <authorList>
            <consortium name="International Wheat Genome Sequencing Consortium,"/>
            <person name="Marcussen T."/>
            <person name="Sandve S.R."/>
            <person name="Heier L."/>
            <person name="Spannagl M."/>
            <person name="Pfeifer M."/>
            <person name="Jakobsen K.S."/>
            <person name="Wulff B.B."/>
            <person name="Steuernagel B."/>
            <person name="Mayer K.F."/>
            <person name="Olsen O.A."/>
        </authorList>
    </citation>
    <scope>NUCLEOTIDE SEQUENCE [LARGE SCALE GENOMIC DNA]</scope>
    <source>
        <strain evidence="3">cv. AL8/78</strain>
    </source>
</reference>
<name>A0A453HPL0_AEGTS</name>
<organism evidence="2 3">
    <name type="scientific">Aegilops tauschii subsp. strangulata</name>
    <name type="common">Goatgrass</name>
    <dbReference type="NCBI Taxonomy" id="200361"/>
    <lineage>
        <taxon>Eukaryota</taxon>
        <taxon>Viridiplantae</taxon>
        <taxon>Streptophyta</taxon>
        <taxon>Embryophyta</taxon>
        <taxon>Tracheophyta</taxon>
        <taxon>Spermatophyta</taxon>
        <taxon>Magnoliopsida</taxon>
        <taxon>Liliopsida</taxon>
        <taxon>Poales</taxon>
        <taxon>Poaceae</taxon>
        <taxon>BOP clade</taxon>
        <taxon>Pooideae</taxon>
        <taxon>Triticodae</taxon>
        <taxon>Triticeae</taxon>
        <taxon>Triticinae</taxon>
        <taxon>Aegilops</taxon>
    </lineage>
</organism>
<dbReference type="Proteomes" id="UP000015105">
    <property type="component" value="Chromosome 4D"/>
</dbReference>
<reference evidence="2" key="3">
    <citation type="journal article" date="2017" name="Nature">
        <title>Genome sequence of the progenitor of the wheat D genome Aegilops tauschii.</title>
        <authorList>
            <person name="Luo M.C."/>
            <person name="Gu Y.Q."/>
            <person name="Puiu D."/>
            <person name="Wang H."/>
            <person name="Twardziok S.O."/>
            <person name="Deal K.R."/>
            <person name="Huo N."/>
            <person name="Zhu T."/>
            <person name="Wang L."/>
            <person name="Wang Y."/>
            <person name="McGuire P.E."/>
            <person name="Liu S."/>
            <person name="Long H."/>
            <person name="Ramasamy R.K."/>
            <person name="Rodriguez J.C."/>
            <person name="Van S.L."/>
            <person name="Yuan L."/>
            <person name="Wang Z."/>
            <person name="Xia Z."/>
            <person name="Xiao L."/>
            <person name="Anderson O.D."/>
            <person name="Ouyang S."/>
            <person name="Liang Y."/>
            <person name="Zimin A.V."/>
            <person name="Pertea G."/>
            <person name="Qi P."/>
            <person name="Bennetzen J.L."/>
            <person name="Dai X."/>
            <person name="Dawson M.W."/>
            <person name="Muller H.G."/>
            <person name="Kugler K."/>
            <person name="Rivarola-Duarte L."/>
            <person name="Spannagl M."/>
            <person name="Mayer K.F.X."/>
            <person name="Lu F.H."/>
            <person name="Bevan M.W."/>
            <person name="Leroy P."/>
            <person name="Li P."/>
            <person name="You F.M."/>
            <person name="Sun Q."/>
            <person name="Liu Z."/>
            <person name="Lyons E."/>
            <person name="Wicker T."/>
            <person name="Salzberg S.L."/>
            <person name="Devos K.M."/>
            <person name="Dvorak J."/>
        </authorList>
    </citation>
    <scope>NUCLEOTIDE SEQUENCE [LARGE SCALE GENOMIC DNA]</scope>
    <source>
        <strain evidence="2">cv. AL8/78</strain>
    </source>
</reference>
<keyword evidence="1" id="KW-0472">Membrane</keyword>